<comment type="miscellaneous">
    <text evidence="6">The active site is a conserved redox-active cysteine residue, the peroxidatic cysteine (C(P)), which makes the nucleophilic attack on the peroxide substrate. The peroxide oxidizes the C(P)-SH to cysteine sulfenic acid (C(P)-SOH), which then reacts with another cysteine residue, the resolving cysteine (C(R)), to form a disulfide bridge. The disulfide is subsequently reduced by an appropriate electron donor to complete the catalytic cycle. In this atypical 2-Cys peroxiredoxin, C(R) is present in the same subunit to form an intramolecular disulfide. The disulfide is subsequently reduced by thioredoxin.</text>
</comment>
<dbReference type="Pfam" id="PF08534">
    <property type="entry name" value="Redoxin"/>
    <property type="match status" value="1"/>
</dbReference>
<reference evidence="9" key="1">
    <citation type="submission" date="2006-12" db="EMBL/GenBank/DDBJ databases">
        <authorList>
            <person name="Fouts D.E."/>
            <person name="Nelson K.E."/>
            <person name="Sebastian Y."/>
        </authorList>
    </citation>
    <scope>NUCLEOTIDE SEQUENCE [LARGE SCALE GENOMIC DNA]</scope>
    <source>
        <strain evidence="9">81-176</strain>
    </source>
</reference>
<evidence type="ECO:0000259" key="7">
    <source>
        <dbReference type="PROSITE" id="PS51352"/>
    </source>
</evidence>
<dbReference type="GO" id="GO:0008379">
    <property type="term" value="F:thioredoxin peroxidase activity"/>
    <property type="evidence" value="ECO:0007669"/>
    <property type="project" value="UniProtKB-UniRule"/>
</dbReference>
<evidence type="ECO:0000256" key="3">
    <source>
        <dbReference type="ARBA" id="ARBA00023002"/>
    </source>
</evidence>
<dbReference type="PANTHER" id="PTHR43110">
    <property type="entry name" value="THIOL PEROXIDASE"/>
    <property type="match status" value="1"/>
</dbReference>
<dbReference type="HOGENOM" id="CLU_042529_12_2_7"/>
<gene>
    <name evidence="6 8" type="primary">tpx</name>
    <name evidence="8" type="ordered locus">CJJ81176_0800</name>
</gene>
<dbReference type="InterPro" id="IPR013766">
    <property type="entry name" value="Thioredoxin_domain"/>
</dbReference>
<organism evidence="8 9">
    <name type="scientific">Campylobacter jejuni subsp. jejuni serotype O:23/36 (strain 81-176)</name>
    <dbReference type="NCBI Taxonomy" id="354242"/>
    <lineage>
        <taxon>Bacteria</taxon>
        <taxon>Pseudomonadati</taxon>
        <taxon>Campylobacterota</taxon>
        <taxon>Epsilonproteobacteria</taxon>
        <taxon>Campylobacterales</taxon>
        <taxon>Campylobacteraceae</taxon>
        <taxon>Campylobacter</taxon>
    </lineage>
</organism>
<dbReference type="KEGG" id="cjj:CJJ81176_0800"/>
<comment type="subunit">
    <text evidence="6">Homodimer.</text>
</comment>
<evidence type="ECO:0000313" key="8">
    <source>
        <dbReference type="EMBL" id="EAQ72480.1"/>
    </source>
</evidence>
<name>A0A0H3PAX0_CAMJJ</name>
<protein>
    <recommendedName>
        <fullName evidence="6">Thiol peroxidase</fullName>
        <shortName evidence="6">Tpx</shortName>
        <ecNumber evidence="6">1.11.1.24</ecNumber>
    </recommendedName>
    <alternativeName>
        <fullName evidence="6">Peroxiredoxin tpx</fullName>
        <shortName evidence="6">Prx</shortName>
    </alternativeName>
    <alternativeName>
        <fullName evidence="6">Thioredoxin peroxidase</fullName>
    </alternativeName>
    <alternativeName>
        <fullName evidence="6">Thioredoxin-dependent peroxiredoxin</fullName>
    </alternativeName>
</protein>
<dbReference type="HAMAP" id="MF_00269">
    <property type="entry name" value="Tpx"/>
    <property type="match status" value="1"/>
</dbReference>
<sequence>MSTVNFKGNPVKLKGNSVEVGADAPKVNLKAKDLSVIEIGAAGKTQIILSVPSLDTPVCATEAREFNKKVASYNGAEVIVVSMDLPFAMGRFCSTEGIENLSVASDFVAKEFGEKYGVLINEGALEGLLARAVFVIKEGKVAYKELVNEITEMPDIAKLDAFFGGSSCCGGCGCH</sequence>
<dbReference type="AlphaFoldDB" id="A0A0H3PAX0"/>
<dbReference type="EMBL" id="CP000538">
    <property type="protein sequence ID" value="EAQ72480.1"/>
    <property type="molecule type" value="Genomic_DNA"/>
</dbReference>
<dbReference type="InterPro" id="IPR036249">
    <property type="entry name" value="Thioredoxin-like_sf"/>
</dbReference>
<dbReference type="SUPFAM" id="SSF52833">
    <property type="entry name" value="Thioredoxin-like"/>
    <property type="match status" value="1"/>
</dbReference>
<dbReference type="InterPro" id="IPR018219">
    <property type="entry name" value="Tpx_CS"/>
</dbReference>
<dbReference type="PROSITE" id="PS01265">
    <property type="entry name" value="TPX"/>
    <property type="match status" value="1"/>
</dbReference>
<keyword evidence="1 6" id="KW-0575">Peroxidase</keyword>
<feature type="disulfide bond" description="Redox-active" evidence="6">
    <location>
        <begin position="59"/>
        <end position="93"/>
    </location>
</feature>
<dbReference type="RefSeq" id="WP_002856712.1">
    <property type="nucleotide sequence ID" value="NC_008787.1"/>
</dbReference>
<evidence type="ECO:0000256" key="1">
    <source>
        <dbReference type="ARBA" id="ARBA00022559"/>
    </source>
</evidence>
<feature type="active site" description="Cysteine sulfenic acid (-SOH) intermediate" evidence="6">
    <location>
        <position position="59"/>
    </location>
</feature>
<keyword evidence="3 6" id="KW-0560">Oxidoreductase</keyword>
<comment type="function">
    <text evidence="6">Thiol-specific peroxidase that catalyzes the reduction of hydrogen peroxide and organic hydroperoxides to water and alcohols, respectively. Plays a role in cell protection against oxidative stress by detoxifying peroxides.</text>
</comment>
<dbReference type="InterPro" id="IPR013740">
    <property type="entry name" value="Redoxin"/>
</dbReference>
<dbReference type="InterPro" id="IPR050455">
    <property type="entry name" value="Tpx_Peroxidase_subfamily"/>
</dbReference>
<evidence type="ECO:0000256" key="2">
    <source>
        <dbReference type="ARBA" id="ARBA00022862"/>
    </source>
</evidence>
<evidence type="ECO:0000256" key="4">
    <source>
        <dbReference type="ARBA" id="ARBA00023157"/>
    </source>
</evidence>
<dbReference type="Proteomes" id="UP000000646">
    <property type="component" value="Chromosome"/>
</dbReference>
<dbReference type="eggNOG" id="COG2077">
    <property type="taxonomic scope" value="Bacteria"/>
</dbReference>
<comment type="catalytic activity">
    <reaction evidence="6">
        <text>a hydroperoxide + [thioredoxin]-dithiol = an alcohol + [thioredoxin]-disulfide + H2O</text>
        <dbReference type="Rhea" id="RHEA:62620"/>
        <dbReference type="Rhea" id="RHEA-COMP:10698"/>
        <dbReference type="Rhea" id="RHEA-COMP:10700"/>
        <dbReference type="ChEBI" id="CHEBI:15377"/>
        <dbReference type="ChEBI" id="CHEBI:29950"/>
        <dbReference type="ChEBI" id="CHEBI:30879"/>
        <dbReference type="ChEBI" id="CHEBI:35924"/>
        <dbReference type="ChEBI" id="CHEBI:50058"/>
        <dbReference type="EC" id="1.11.1.24"/>
    </reaction>
</comment>
<dbReference type="EC" id="1.11.1.24" evidence="6"/>
<dbReference type="PROSITE" id="PS51352">
    <property type="entry name" value="THIOREDOXIN_2"/>
    <property type="match status" value="1"/>
</dbReference>
<dbReference type="InterPro" id="IPR002065">
    <property type="entry name" value="TPX"/>
</dbReference>
<evidence type="ECO:0000256" key="5">
    <source>
        <dbReference type="ARBA" id="ARBA00023284"/>
    </source>
</evidence>
<keyword evidence="4 6" id="KW-1015">Disulfide bond</keyword>
<keyword evidence="2 6" id="KW-0049">Antioxidant</keyword>
<evidence type="ECO:0000256" key="6">
    <source>
        <dbReference type="HAMAP-Rule" id="MF_00269"/>
    </source>
</evidence>
<keyword evidence="5 6" id="KW-0676">Redox-active center</keyword>
<evidence type="ECO:0000313" key="9">
    <source>
        <dbReference type="Proteomes" id="UP000000646"/>
    </source>
</evidence>
<dbReference type="PANTHER" id="PTHR43110:SF1">
    <property type="entry name" value="THIOL PEROXIDASE"/>
    <property type="match status" value="1"/>
</dbReference>
<dbReference type="CDD" id="cd03014">
    <property type="entry name" value="PRX_Atyp2cys"/>
    <property type="match status" value="1"/>
</dbReference>
<accession>A0A0H3PAX0</accession>
<dbReference type="NCBIfam" id="NF001808">
    <property type="entry name" value="PRK00522.1"/>
    <property type="match status" value="1"/>
</dbReference>
<feature type="domain" description="Thioredoxin" evidence="7">
    <location>
        <begin position="18"/>
        <end position="164"/>
    </location>
</feature>
<dbReference type="Gene3D" id="3.40.30.10">
    <property type="entry name" value="Glutaredoxin"/>
    <property type="match status" value="1"/>
</dbReference>
<proteinExistence type="inferred from homology"/>
<comment type="similarity">
    <text evidence="6">Belongs to the peroxiredoxin family. Tpx subfamily.</text>
</comment>